<accession>A0A455T8U0</accession>
<dbReference type="AlphaFoldDB" id="A0A455T8U0"/>
<evidence type="ECO:0000313" key="1">
    <source>
        <dbReference type="EMBL" id="BBH95860.1"/>
    </source>
</evidence>
<proteinExistence type="predicted"/>
<gene>
    <name evidence="1" type="ORF">KTA_40590</name>
</gene>
<sequence length="57" mass="6535">MMTFLRNRMFLEGVAFGGICGFIIGSVIAFTLGESSVEALRKLLNRRRTIPFEYLYQ</sequence>
<protein>
    <submittedName>
        <fullName evidence="1">Uncharacterized protein</fullName>
    </submittedName>
</protein>
<reference evidence="1" key="1">
    <citation type="submission" date="2018-12" db="EMBL/GenBank/DDBJ databases">
        <title>Novel natural products biosynthetic potential of the class Ktedonobacteria.</title>
        <authorList>
            <person name="Zheng Y."/>
            <person name="Saitou A."/>
            <person name="Wang C.M."/>
            <person name="Toyoda A."/>
            <person name="Minakuchi Y."/>
            <person name="Sekiguchi Y."/>
            <person name="Ueda K."/>
            <person name="Takano H."/>
            <person name="Sakai Y."/>
            <person name="Yokota A."/>
            <person name="Yabe S."/>
        </authorList>
    </citation>
    <scope>NUCLEOTIDE SEQUENCE</scope>
    <source>
        <strain evidence="1">A3-2</strain>
    </source>
</reference>
<name>A0A455T8U0_9CHLR</name>
<dbReference type="EMBL" id="AP019377">
    <property type="protein sequence ID" value="BBH95860.1"/>
    <property type="molecule type" value="Genomic_DNA"/>
</dbReference>
<organism evidence="1">
    <name type="scientific">Thermogemmatispora argillosa</name>
    <dbReference type="NCBI Taxonomy" id="2045280"/>
    <lineage>
        <taxon>Bacteria</taxon>
        <taxon>Bacillati</taxon>
        <taxon>Chloroflexota</taxon>
        <taxon>Ktedonobacteria</taxon>
        <taxon>Thermogemmatisporales</taxon>
        <taxon>Thermogemmatisporaceae</taxon>
        <taxon>Thermogemmatispora</taxon>
    </lineage>
</organism>